<dbReference type="InterPro" id="IPR053707">
    <property type="entry name" value="UPF0637_domain_sf"/>
</dbReference>
<dbReference type="OrthoDB" id="9812818at2"/>
<gene>
    <name evidence="1" type="ORF">FEZ48_06090</name>
</gene>
<protein>
    <submittedName>
        <fullName evidence="1">DUF1054 family protein</fullName>
    </submittedName>
</protein>
<reference evidence="1 2" key="1">
    <citation type="submission" date="2019-05" db="EMBL/GenBank/DDBJ databases">
        <title>The metagenome of a microbial culture collection derived from dairy environment covers the genomic content of the human microbiome.</title>
        <authorList>
            <person name="Roder T."/>
            <person name="Wuthrich D."/>
            <person name="Sattari Z."/>
            <person name="Von Ah U."/>
            <person name="Bar C."/>
            <person name="Ronchi F."/>
            <person name="Macpherson A.J."/>
            <person name="Ganal-Vonarburg S.C."/>
            <person name="Bruggmann R."/>
            <person name="Vergeres G."/>
        </authorList>
    </citation>
    <scope>NUCLEOTIDE SEQUENCE [LARGE SCALE GENOMIC DNA]</scope>
    <source>
        <strain evidence="1 2">FAM 24235</strain>
    </source>
</reference>
<name>A0A5R9C4F7_9LACT</name>
<comment type="caution">
    <text evidence="1">The sequence shown here is derived from an EMBL/GenBank/DDBJ whole genome shotgun (WGS) entry which is preliminary data.</text>
</comment>
<dbReference type="Gene3D" id="3.30.930.20">
    <property type="entry name" value="Protein of unknown function DUF1054"/>
    <property type="match status" value="1"/>
</dbReference>
<dbReference type="Pfam" id="PF06335">
    <property type="entry name" value="DUF1054"/>
    <property type="match status" value="1"/>
</dbReference>
<organism evidence="1 2">
    <name type="scientific">Marinilactibacillus psychrotolerans</name>
    <dbReference type="NCBI Taxonomy" id="191770"/>
    <lineage>
        <taxon>Bacteria</taxon>
        <taxon>Bacillati</taxon>
        <taxon>Bacillota</taxon>
        <taxon>Bacilli</taxon>
        <taxon>Lactobacillales</taxon>
        <taxon>Carnobacteriaceae</taxon>
        <taxon>Marinilactibacillus</taxon>
    </lineage>
</organism>
<dbReference type="PIRSF" id="PIRSF021332">
    <property type="entry name" value="DUF1054"/>
    <property type="match status" value="1"/>
</dbReference>
<dbReference type="AlphaFoldDB" id="A0A5R9C4F7"/>
<dbReference type="Proteomes" id="UP000307201">
    <property type="component" value="Unassembled WGS sequence"/>
</dbReference>
<dbReference type="STRING" id="191770.SAMN04488013_101107"/>
<evidence type="ECO:0000313" key="2">
    <source>
        <dbReference type="Proteomes" id="UP000307201"/>
    </source>
</evidence>
<accession>A0A5R9C4F7</accession>
<dbReference type="EMBL" id="VBTE01000014">
    <property type="protein sequence ID" value="TLQ07728.1"/>
    <property type="molecule type" value="Genomic_DNA"/>
</dbReference>
<proteinExistence type="predicted"/>
<dbReference type="SUPFAM" id="SSF142913">
    <property type="entry name" value="YktB/PF0168-like"/>
    <property type="match status" value="1"/>
</dbReference>
<dbReference type="InterPro" id="IPR009403">
    <property type="entry name" value="UPF0637"/>
</dbReference>
<evidence type="ECO:0000313" key="1">
    <source>
        <dbReference type="EMBL" id="TLQ07728.1"/>
    </source>
</evidence>
<sequence>MKGIRNIGGTTVRRTYKKEDFEIFQLKQLEERMEAIRERIQPIFQEFGDTYSRIVEEKTGYKTHFHIAQHRRRTTNPPESTWSAIGGDSRGYKKYPHIQMGINEEHIFIFVSIIDQPLLEKDMGKSLLENKENWIKLKDNFVISGDHTKSNVESLTEESGTRLIERMITVKKGEILIGRIIPNNSPLLDDQSTQQAFLFETISQLIPLYKQLLDLYEQHNLIDK</sequence>